<dbReference type="Proteomes" id="UP001017257">
    <property type="component" value="Plasmid pR24_2"/>
</dbReference>
<name>A0ABY5S3J2_9HYPH</name>
<evidence type="ECO:0000256" key="1">
    <source>
        <dbReference type="SAM" id="Phobius"/>
    </source>
</evidence>
<keyword evidence="3" id="KW-1185">Reference proteome</keyword>
<accession>A0ABY5S3J2</accession>
<dbReference type="RefSeq" id="WP_173949837.1">
    <property type="nucleotide sequence ID" value="NZ_CP102847.1"/>
</dbReference>
<organism evidence="2 3">
    <name type="scientific">Microvirga terrae</name>
    <dbReference type="NCBI Taxonomy" id="2740529"/>
    <lineage>
        <taxon>Bacteria</taxon>
        <taxon>Pseudomonadati</taxon>
        <taxon>Pseudomonadota</taxon>
        <taxon>Alphaproteobacteria</taxon>
        <taxon>Hyphomicrobiales</taxon>
        <taxon>Methylobacteriaceae</taxon>
        <taxon>Microvirga</taxon>
    </lineage>
</organism>
<proteinExistence type="predicted"/>
<dbReference type="Pfam" id="PF20340">
    <property type="entry name" value="DUF6635"/>
    <property type="match status" value="2"/>
</dbReference>
<gene>
    <name evidence="2" type="ORF">HPT29_027560</name>
</gene>
<keyword evidence="1" id="KW-0472">Membrane</keyword>
<dbReference type="InterPro" id="IPR046575">
    <property type="entry name" value="DUF6635"/>
</dbReference>
<reference evidence="2" key="1">
    <citation type="submission" date="2022-08" db="EMBL/GenBank/DDBJ databases">
        <title>Microvirga terrae sp. nov., isolated from soil.</title>
        <authorList>
            <person name="Kim K.H."/>
            <person name="Seo Y.L."/>
            <person name="Kim J.M."/>
            <person name="Lee J.K."/>
            <person name="Han D.M."/>
            <person name="Jeon C.O."/>
        </authorList>
    </citation>
    <scope>NUCLEOTIDE SEQUENCE</scope>
    <source>
        <strain evidence="2">R24</strain>
        <plasmid evidence="2">pR24_2</plasmid>
    </source>
</reference>
<keyword evidence="1" id="KW-1133">Transmembrane helix</keyword>
<keyword evidence="2" id="KW-0614">Plasmid</keyword>
<feature type="transmembrane region" description="Helical" evidence="1">
    <location>
        <begin position="251"/>
        <end position="273"/>
    </location>
</feature>
<dbReference type="EMBL" id="CP102847">
    <property type="protein sequence ID" value="UVF22779.1"/>
    <property type="molecule type" value="Genomic_DNA"/>
</dbReference>
<keyword evidence="1" id="KW-0812">Transmembrane</keyword>
<geneLocation type="plasmid" evidence="2 3">
    <name>pR24_2</name>
</geneLocation>
<sequence>MQSEGNGRLTAEAAGCIVADAGRRYFDSRRSRVDAFVDRHFSLAGSAAIHRRAVGWDMLKAPANVTLAVPQLAAKLAAAGAQAVGAKRAARYLGSRNLLFDTAVGQEIEWLIMTELLELPFRQGERESRKDALAETILSAPELQESLNETLQAIGRRGDDPEFRQRLEEGMATYAGTRAAAAEITTALMTVGAGAVTVKQATPGVMTLGPALAAALAQQAAIASFPLGTGLGGMWYGIFPAAVSPALLSGVTGGLLAVSSIAAAFAGIVADPIQRRLGLHHRRLLRLIDALDRQWQAEHTEAGFTARDPYVARLLDLVDLLGSAYRLAKP</sequence>
<protein>
    <submittedName>
        <fullName evidence="2">Uncharacterized protein</fullName>
    </submittedName>
</protein>
<evidence type="ECO:0000313" key="3">
    <source>
        <dbReference type="Proteomes" id="UP001017257"/>
    </source>
</evidence>
<feature type="transmembrane region" description="Helical" evidence="1">
    <location>
        <begin position="220"/>
        <end position="239"/>
    </location>
</feature>
<evidence type="ECO:0000313" key="2">
    <source>
        <dbReference type="EMBL" id="UVF22779.1"/>
    </source>
</evidence>